<dbReference type="Proteomes" id="UP000194127">
    <property type="component" value="Unassembled WGS sequence"/>
</dbReference>
<dbReference type="AlphaFoldDB" id="A0A1X6N8Z2"/>
<dbReference type="EMBL" id="KZ110593">
    <property type="protein sequence ID" value="OSX64926.1"/>
    <property type="molecule type" value="Genomic_DNA"/>
</dbReference>
<dbReference type="SUPFAM" id="SSF50685">
    <property type="entry name" value="Barwin-like endoglucanases"/>
    <property type="match status" value="1"/>
</dbReference>
<organism evidence="3 4">
    <name type="scientific">Postia placenta MAD-698-R-SB12</name>
    <dbReference type="NCBI Taxonomy" id="670580"/>
    <lineage>
        <taxon>Eukaryota</taxon>
        <taxon>Fungi</taxon>
        <taxon>Dikarya</taxon>
        <taxon>Basidiomycota</taxon>
        <taxon>Agaricomycotina</taxon>
        <taxon>Agaricomycetes</taxon>
        <taxon>Polyporales</taxon>
        <taxon>Adustoporiaceae</taxon>
        <taxon>Rhodonia</taxon>
    </lineage>
</organism>
<evidence type="ECO:0000313" key="4">
    <source>
        <dbReference type="Proteomes" id="UP000194127"/>
    </source>
</evidence>
<gene>
    <name evidence="3" type="ORF">POSPLADRAFT_1031872</name>
</gene>
<feature type="signal peptide" evidence="2">
    <location>
        <begin position="1"/>
        <end position="16"/>
    </location>
</feature>
<dbReference type="STRING" id="670580.A0A1X6N8Z2"/>
<keyword evidence="1 2" id="KW-0732">Signal</keyword>
<evidence type="ECO:0000313" key="3">
    <source>
        <dbReference type="EMBL" id="OSX64926.1"/>
    </source>
</evidence>
<dbReference type="InterPro" id="IPR036908">
    <property type="entry name" value="RlpA-like_sf"/>
</dbReference>
<sequence>MYFIFLLALVLPLVQGAALALREPGELARRQSYSDARFTWYDTGLGACGQTNQASDYIVALDSALFGSGYPGPECFKSITVSANGKQTTATIMDECPGCPEGGLDMSEGLFSFFADPGVGVLTGEWWYN</sequence>
<name>A0A1X6N8Z2_9APHY</name>
<dbReference type="RefSeq" id="XP_024341720.1">
    <property type="nucleotide sequence ID" value="XM_024476814.1"/>
</dbReference>
<dbReference type="GeneID" id="36321765"/>
<accession>A0A1X6N8Z2</accession>
<evidence type="ECO:0000256" key="2">
    <source>
        <dbReference type="SAM" id="SignalP"/>
    </source>
</evidence>
<dbReference type="OrthoDB" id="623670at2759"/>
<protein>
    <submittedName>
        <fullName evidence="3">Uncharacterized protein</fullName>
    </submittedName>
</protein>
<dbReference type="Gene3D" id="2.40.40.10">
    <property type="entry name" value="RlpA-like domain"/>
    <property type="match status" value="1"/>
</dbReference>
<dbReference type="CDD" id="cd22191">
    <property type="entry name" value="DPBB_RlpA_EXP_N-like"/>
    <property type="match status" value="1"/>
</dbReference>
<dbReference type="InterPro" id="IPR051477">
    <property type="entry name" value="Expansin_CellWall"/>
</dbReference>
<feature type="chain" id="PRO_5010854959" evidence="2">
    <location>
        <begin position="17"/>
        <end position="129"/>
    </location>
</feature>
<dbReference type="PANTHER" id="PTHR31836">
    <property type="match status" value="1"/>
</dbReference>
<reference evidence="3 4" key="1">
    <citation type="submission" date="2017-04" db="EMBL/GenBank/DDBJ databases">
        <title>Genome Sequence of the Model Brown-Rot Fungus Postia placenta SB12.</title>
        <authorList>
            <consortium name="DOE Joint Genome Institute"/>
            <person name="Gaskell J."/>
            <person name="Kersten P."/>
            <person name="Larrondo L.F."/>
            <person name="Canessa P."/>
            <person name="Martinez D."/>
            <person name="Hibbett D."/>
            <person name="Schmoll M."/>
            <person name="Kubicek C.P."/>
            <person name="Martinez A.T."/>
            <person name="Yadav J."/>
            <person name="Master E."/>
            <person name="Magnuson J.K."/>
            <person name="James T."/>
            <person name="Yaver D."/>
            <person name="Berka R."/>
            <person name="Labutti K."/>
            <person name="Lipzen A."/>
            <person name="Aerts A."/>
            <person name="Barry K."/>
            <person name="Henrissat B."/>
            <person name="Blanchette R."/>
            <person name="Grigoriev I."/>
            <person name="Cullen D."/>
        </authorList>
    </citation>
    <scope>NUCLEOTIDE SEQUENCE [LARGE SCALE GENOMIC DNA]</scope>
    <source>
        <strain evidence="3 4">MAD-698-R-SB12</strain>
    </source>
</reference>
<proteinExistence type="predicted"/>
<keyword evidence="4" id="KW-1185">Reference proteome</keyword>
<dbReference type="PANTHER" id="PTHR31836:SF28">
    <property type="entry name" value="SRCR DOMAIN-CONTAINING PROTEIN-RELATED"/>
    <property type="match status" value="1"/>
</dbReference>
<evidence type="ECO:0000256" key="1">
    <source>
        <dbReference type="ARBA" id="ARBA00022729"/>
    </source>
</evidence>